<gene>
    <name evidence="2" type="ORF">ACFO8L_33605</name>
</gene>
<protein>
    <submittedName>
        <fullName evidence="2">NAD(P)H-binding protein</fullName>
    </submittedName>
</protein>
<dbReference type="PANTHER" id="PTHR43162:SF1">
    <property type="entry name" value="PRESTALK A DIFFERENTIATION PROTEIN A"/>
    <property type="match status" value="1"/>
</dbReference>
<dbReference type="InterPro" id="IPR016040">
    <property type="entry name" value="NAD(P)-bd_dom"/>
</dbReference>
<dbReference type="SUPFAM" id="SSF51735">
    <property type="entry name" value="NAD(P)-binding Rossmann-fold domains"/>
    <property type="match status" value="1"/>
</dbReference>
<sequence length="283" mass="29680">MILVTGATGNVGRHVVSLLLDAGREVRALTRDPGSARLPKGAEVVRGDLADPSTLGAALDGAESVFLVWPTLSADHAAPATIEALAGRARRVVYLSGRGVRDDDLAPEPGSILGSHVAVERLIRRFAGEWTFLRPGGFAANTLMWAAQIRDTGVVRWAHGGASRALIHERDIAASGVIALTGAGHDGAAYELTGPRTLTQIEQVTAIGQAIGRPVRWEELPHATVVRELLGQGWPAAVAEGVLSAHAGMVAVPETTTSTVEKLTGAPATPFESWARDHAADFR</sequence>
<proteinExistence type="predicted"/>
<dbReference type="EMBL" id="JBHSFN010000028">
    <property type="protein sequence ID" value="MFC4591071.1"/>
    <property type="molecule type" value="Genomic_DNA"/>
</dbReference>
<comment type="caution">
    <text evidence="2">The sequence shown here is derived from an EMBL/GenBank/DDBJ whole genome shotgun (WGS) entry which is preliminary data.</text>
</comment>
<dbReference type="Gene3D" id="3.90.25.10">
    <property type="entry name" value="UDP-galactose 4-epimerase, domain 1"/>
    <property type="match status" value="1"/>
</dbReference>
<dbReference type="PANTHER" id="PTHR43162">
    <property type="match status" value="1"/>
</dbReference>
<reference evidence="3" key="1">
    <citation type="journal article" date="2019" name="Int. J. Syst. Evol. Microbiol.">
        <title>The Global Catalogue of Microorganisms (GCM) 10K type strain sequencing project: providing services to taxonomists for standard genome sequencing and annotation.</title>
        <authorList>
            <consortium name="The Broad Institute Genomics Platform"/>
            <consortium name="The Broad Institute Genome Sequencing Center for Infectious Disease"/>
            <person name="Wu L."/>
            <person name="Ma J."/>
        </authorList>
    </citation>
    <scope>NUCLEOTIDE SEQUENCE [LARGE SCALE GENOMIC DNA]</scope>
    <source>
        <strain evidence="3">CCUG 49560</strain>
    </source>
</reference>
<dbReference type="InterPro" id="IPR036291">
    <property type="entry name" value="NAD(P)-bd_dom_sf"/>
</dbReference>
<evidence type="ECO:0000313" key="3">
    <source>
        <dbReference type="Proteomes" id="UP001595891"/>
    </source>
</evidence>
<dbReference type="RefSeq" id="WP_262843598.1">
    <property type="nucleotide sequence ID" value="NZ_JANZYP010000019.1"/>
</dbReference>
<evidence type="ECO:0000313" key="2">
    <source>
        <dbReference type="EMBL" id="MFC4591071.1"/>
    </source>
</evidence>
<feature type="domain" description="NAD(P)-binding" evidence="1">
    <location>
        <begin position="6"/>
        <end position="140"/>
    </location>
</feature>
<dbReference type="Gene3D" id="3.40.50.720">
    <property type="entry name" value="NAD(P)-binding Rossmann-like Domain"/>
    <property type="match status" value="1"/>
</dbReference>
<evidence type="ECO:0000259" key="1">
    <source>
        <dbReference type="Pfam" id="PF13460"/>
    </source>
</evidence>
<name>A0ABV9EN27_9ACTN</name>
<organism evidence="2 3">
    <name type="scientific">Sphaerisporangium corydalis</name>
    <dbReference type="NCBI Taxonomy" id="1441875"/>
    <lineage>
        <taxon>Bacteria</taxon>
        <taxon>Bacillati</taxon>
        <taxon>Actinomycetota</taxon>
        <taxon>Actinomycetes</taxon>
        <taxon>Streptosporangiales</taxon>
        <taxon>Streptosporangiaceae</taxon>
        <taxon>Sphaerisporangium</taxon>
    </lineage>
</organism>
<accession>A0ABV9EN27</accession>
<dbReference type="InterPro" id="IPR051604">
    <property type="entry name" value="Ergot_Alk_Oxidoreductase"/>
</dbReference>
<dbReference type="Proteomes" id="UP001595891">
    <property type="component" value="Unassembled WGS sequence"/>
</dbReference>
<keyword evidence="3" id="KW-1185">Reference proteome</keyword>
<dbReference type="Pfam" id="PF13460">
    <property type="entry name" value="NAD_binding_10"/>
    <property type="match status" value="1"/>
</dbReference>